<evidence type="ECO:0000313" key="2">
    <source>
        <dbReference type="Proteomes" id="UP000186104"/>
    </source>
</evidence>
<dbReference type="STRING" id="499555.BJL86_0988"/>
<dbReference type="EMBL" id="CP015961">
    <property type="protein sequence ID" value="ANI91781.1"/>
    <property type="molecule type" value="Genomic_DNA"/>
</dbReference>
<dbReference type="AlphaFoldDB" id="A0A173LJZ6"/>
<organism evidence="1 2">
    <name type="scientific">Dietzia timorensis</name>
    <dbReference type="NCBI Taxonomy" id="499555"/>
    <lineage>
        <taxon>Bacteria</taxon>
        <taxon>Bacillati</taxon>
        <taxon>Actinomycetota</taxon>
        <taxon>Actinomycetes</taxon>
        <taxon>Mycobacteriales</taxon>
        <taxon>Dietziaceae</taxon>
        <taxon>Dietzia</taxon>
    </lineage>
</organism>
<evidence type="ECO:0000313" key="1">
    <source>
        <dbReference type="EMBL" id="ANI91781.1"/>
    </source>
</evidence>
<gene>
    <name evidence="1" type="ORF">BJL86_0988</name>
</gene>
<sequence length="55" mass="5863">MATIPEFKRAVQHTTALIGGLTMDAITPHGKISAADIADILQSHLTLLVGWRALP</sequence>
<protein>
    <submittedName>
        <fullName evidence="1">Uncharacterized protein</fullName>
    </submittedName>
</protein>
<reference evidence="1 2" key="1">
    <citation type="submission" date="2016-06" db="EMBL/GenBank/DDBJ databases">
        <title>Complete genome sequence of a saline-alkali tolerant type strain Dietzia timorensis ID05-A0528T.</title>
        <authorList>
            <person name="Wu X."/>
        </authorList>
    </citation>
    <scope>NUCLEOTIDE SEQUENCE [LARGE SCALE GENOMIC DNA]</scope>
    <source>
        <strain evidence="1 2">ID05-A0528</strain>
    </source>
</reference>
<proteinExistence type="predicted"/>
<dbReference type="OrthoDB" id="9816296at2"/>
<dbReference type="KEGG" id="dtm:BJL86_0988"/>
<dbReference type="Proteomes" id="UP000186104">
    <property type="component" value="Chromosome"/>
</dbReference>
<accession>A0A173LJZ6</accession>
<dbReference type="RefSeq" id="WP_156515448.1">
    <property type="nucleotide sequence ID" value="NZ_CP015961.1"/>
</dbReference>
<keyword evidence="2" id="KW-1185">Reference proteome</keyword>
<name>A0A173LJZ6_9ACTN</name>